<dbReference type="AlphaFoldDB" id="A0A1H9R310"/>
<dbReference type="PANTHER" id="PTHR43213:SF5">
    <property type="entry name" value="BIFUNCTIONAL DTTP_UTP PYROPHOSPHATASE_METHYLTRANSFERASE PROTEIN-RELATED"/>
    <property type="match status" value="1"/>
</dbReference>
<dbReference type="NCBIfam" id="TIGR00172">
    <property type="entry name" value="maf"/>
    <property type="match status" value="1"/>
</dbReference>
<dbReference type="Pfam" id="PF02545">
    <property type="entry name" value="Maf"/>
    <property type="match status" value="1"/>
</dbReference>
<evidence type="ECO:0000256" key="1">
    <source>
        <dbReference type="ARBA" id="ARBA00001968"/>
    </source>
</evidence>
<sequence length="187" mass="20400">MKPFILASQSPRRKQLLEQAGLSFTVIPSQMNEHFNLNVSPEEAVAQLAGDKARSILEKYPDQIVLGADTVIAIDGEILGKPADRADAEAMLRRFSGRTHDVITGVALVSAAKETVFAARTEVTFFPLTDDEINEYIESGEPFDKAGAYGIQGLGATLVERISGDYYAVVGLPLARVFRELRAFNAR</sequence>
<evidence type="ECO:0000256" key="5">
    <source>
        <dbReference type="ARBA" id="ARBA00023080"/>
    </source>
</evidence>
<comment type="function">
    <text evidence="6">Nucleoside triphosphate pyrophosphatase that hydrolyzes dTTP and UTP. May have a dual role in cell division arrest and in preventing the incorporation of modified nucleotides into cellular nucleic acids.</text>
</comment>
<dbReference type="GO" id="GO:0036221">
    <property type="term" value="F:UTP diphosphatase activity"/>
    <property type="evidence" value="ECO:0007669"/>
    <property type="project" value="RHEA"/>
</dbReference>
<organism evidence="7 8">
    <name type="scientific">Salisediminibacterium halotolerans</name>
    <dbReference type="NCBI Taxonomy" id="517425"/>
    <lineage>
        <taxon>Bacteria</taxon>
        <taxon>Bacillati</taxon>
        <taxon>Bacillota</taxon>
        <taxon>Bacilli</taxon>
        <taxon>Bacillales</taxon>
        <taxon>Bacillaceae</taxon>
        <taxon>Salisediminibacterium</taxon>
    </lineage>
</organism>
<evidence type="ECO:0000313" key="7">
    <source>
        <dbReference type="EMBL" id="SER67124.1"/>
    </source>
</evidence>
<comment type="similarity">
    <text evidence="6">Belongs to the Maf family. YhdE subfamily.</text>
</comment>
<dbReference type="EC" id="3.6.1.9" evidence="6"/>
<dbReference type="InterPro" id="IPR029001">
    <property type="entry name" value="ITPase-like_fam"/>
</dbReference>
<evidence type="ECO:0000313" key="8">
    <source>
        <dbReference type="Proteomes" id="UP000199318"/>
    </source>
</evidence>
<keyword evidence="5 6" id="KW-0546">Nucleotide metabolism</keyword>
<comment type="cofactor">
    <cofactor evidence="1 6">
        <name>a divalent metal cation</name>
        <dbReference type="ChEBI" id="CHEBI:60240"/>
    </cofactor>
</comment>
<comment type="catalytic activity">
    <reaction evidence="6">
        <text>dTTP + H2O = dTMP + diphosphate + H(+)</text>
        <dbReference type="Rhea" id="RHEA:28534"/>
        <dbReference type="ChEBI" id="CHEBI:15377"/>
        <dbReference type="ChEBI" id="CHEBI:15378"/>
        <dbReference type="ChEBI" id="CHEBI:33019"/>
        <dbReference type="ChEBI" id="CHEBI:37568"/>
        <dbReference type="ChEBI" id="CHEBI:63528"/>
        <dbReference type="EC" id="3.6.1.9"/>
    </reaction>
</comment>
<dbReference type="PIRSF" id="PIRSF006305">
    <property type="entry name" value="Maf"/>
    <property type="match status" value="1"/>
</dbReference>
<dbReference type="RefSeq" id="WP_093072044.1">
    <property type="nucleotide sequence ID" value="NZ_FOGV01000004.1"/>
</dbReference>
<proteinExistence type="inferred from homology"/>
<dbReference type="InterPro" id="IPR003697">
    <property type="entry name" value="Maf-like"/>
</dbReference>
<evidence type="ECO:0000256" key="2">
    <source>
        <dbReference type="ARBA" id="ARBA00004496"/>
    </source>
</evidence>
<accession>A0A1H9R310</accession>
<feature type="site" description="Important for substrate specificity" evidence="6">
    <location>
        <position position="152"/>
    </location>
</feature>
<comment type="caution">
    <text evidence="6">Lacks conserved residue(s) required for the propagation of feature annotation.</text>
</comment>
<dbReference type="Proteomes" id="UP000199318">
    <property type="component" value="Unassembled WGS sequence"/>
</dbReference>
<dbReference type="PANTHER" id="PTHR43213">
    <property type="entry name" value="BIFUNCTIONAL DTTP/UTP PYROPHOSPHATASE/METHYLTRANSFERASE PROTEIN-RELATED"/>
    <property type="match status" value="1"/>
</dbReference>
<keyword evidence="3 6" id="KW-0963">Cytoplasm</keyword>
<feature type="active site" description="Proton acceptor" evidence="6">
    <location>
        <position position="69"/>
    </location>
</feature>
<dbReference type="GO" id="GO:0009117">
    <property type="term" value="P:nucleotide metabolic process"/>
    <property type="evidence" value="ECO:0007669"/>
    <property type="project" value="UniProtKB-KW"/>
</dbReference>
<dbReference type="OrthoDB" id="9807767at2"/>
<dbReference type="STRING" id="1464123.SAMN05444126_10412"/>
<comment type="subcellular location">
    <subcellularLocation>
        <location evidence="2 6">Cytoplasm</location>
    </subcellularLocation>
</comment>
<dbReference type="GO" id="GO:0036218">
    <property type="term" value="F:dTTP diphosphatase activity"/>
    <property type="evidence" value="ECO:0007669"/>
    <property type="project" value="RHEA"/>
</dbReference>
<dbReference type="EMBL" id="FOGV01000004">
    <property type="protein sequence ID" value="SER67124.1"/>
    <property type="molecule type" value="Genomic_DNA"/>
</dbReference>
<dbReference type="HAMAP" id="MF_00528">
    <property type="entry name" value="Maf"/>
    <property type="match status" value="1"/>
</dbReference>
<feature type="site" description="Important for substrate specificity" evidence="6">
    <location>
        <position position="70"/>
    </location>
</feature>
<reference evidence="8" key="1">
    <citation type="submission" date="2016-10" db="EMBL/GenBank/DDBJ databases">
        <authorList>
            <person name="de Groot N.N."/>
        </authorList>
    </citation>
    <scope>NUCLEOTIDE SEQUENCE [LARGE SCALE GENOMIC DNA]</scope>
    <source>
        <strain evidence="8">10nlg</strain>
    </source>
</reference>
<dbReference type="GO" id="GO:0005737">
    <property type="term" value="C:cytoplasm"/>
    <property type="evidence" value="ECO:0007669"/>
    <property type="project" value="UniProtKB-SubCell"/>
</dbReference>
<evidence type="ECO:0000256" key="4">
    <source>
        <dbReference type="ARBA" id="ARBA00022801"/>
    </source>
</evidence>
<gene>
    <name evidence="7" type="ORF">SAMN05444126_10412</name>
</gene>
<feature type="site" description="Important for substrate specificity" evidence="6">
    <location>
        <position position="12"/>
    </location>
</feature>
<comment type="catalytic activity">
    <reaction evidence="6">
        <text>UTP + H2O = UMP + diphosphate + H(+)</text>
        <dbReference type="Rhea" id="RHEA:29395"/>
        <dbReference type="ChEBI" id="CHEBI:15377"/>
        <dbReference type="ChEBI" id="CHEBI:15378"/>
        <dbReference type="ChEBI" id="CHEBI:33019"/>
        <dbReference type="ChEBI" id="CHEBI:46398"/>
        <dbReference type="ChEBI" id="CHEBI:57865"/>
        <dbReference type="EC" id="3.6.1.9"/>
    </reaction>
</comment>
<keyword evidence="8" id="KW-1185">Reference proteome</keyword>
<evidence type="ECO:0000256" key="3">
    <source>
        <dbReference type="ARBA" id="ARBA00022490"/>
    </source>
</evidence>
<protein>
    <recommendedName>
        <fullName evidence="6">dTTP/UTP pyrophosphatase</fullName>
        <shortName evidence="6">dTTPase/UTPase</shortName>
        <ecNumber evidence="6">3.6.1.9</ecNumber>
    </recommendedName>
    <alternativeName>
        <fullName evidence="6">Nucleoside triphosphate pyrophosphatase</fullName>
    </alternativeName>
    <alternativeName>
        <fullName evidence="6">Nucleotide pyrophosphatase</fullName>
        <shortName evidence="6">Nucleotide PPase</shortName>
    </alternativeName>
</protein>
<dbReference type="FunFam" id="3.90.950.10:FF:000005">
    <property type="entry name" value="7-methyl-GTP pyrophosphatase"/>
    <property type="match status" value="1"/>
</dbReference>
<name>A0A1H9R310_9BACI</name>
<keyword evidence="4 6" id="KW-0378">Hydrolase</keyword>
<dbReference type="SUPFAM" id="SSF52972">
    <property type="entry name" value="ITPase-like"/>
    <property type="match status" value="1"/>
</dbReference>
<evidence type="ECO:0000256" key="6">
    <source>
        <dbReference type="HAMAP-Rule" id="MF_00528"/>
    </source>
</evidence>
<dbReference type="Gene3D" id="3.90.950.10">
    <property type="match status" value="1"/>
</dbReference>
<dbReference type="CDD" id="cd00555">
    <property type="entry name" value="Maf"/>
    <property type="match status" value="1"/>
</dbReference>
<comment type="caution">
    <text evidence="7">The sequence shown here is derived from an EMBL/GenBank/DDBJ whole genome shotgun (WGS) entry which is preliminary data.</text>
</comment>